<gene>
    <name evidence="6" type="ORF">HGA13_22905</name>
</gene>
<proteinExistence type="predicted"/>
<sequence>MSRGADTRARILLAAERLMREAGLARTTTKEIARAAACSEPALYRHFTSKEDLVVAVLQERLPAFGPLISQYTTDPGGRSLHDCLVEIAVEATLFYEGSFAINVSLFSDPALLRRHREAMSALGTGPHLPLRDLAGLLRAEQARGRMSSGADPDSAAAALLGACFQRAFLHHFHGAAVADADTHREQAREFAIGVVATLVTGIAETHRNS</sequence>
<keyword evidence="2 4" id="KW-0238">DNA-binding</keyword>
<dbReference type="RefSeq" id="WP_068045566.1">
    <property type="nucleotide sequence ID" value="NZ_JAAXOO010000006.1"/>
</dbReference>
<comment type="caution">
    <text evidence="6">The sequence shown here is derived from an EMBL/GenBank/DDBJ whole genome shotgun (WGS) entry which is preliminary data.</text>
</comment>
<reference evidence="6 7" key="1">
    <citation type="submission" date="2020-04" db="EMBL/GenBank/DDBJ databases">
        <title>MicrobeNet Type strains.</title>
        <authorList>
            <person name="Nicholson A.C."/>
        </authorList>
    </citation>
    <scope>NUCLEOTIDE SEQUENCE [LARGE SCALE GENOMIC DNA]</scope>
    <source>
        <strain evidence="6 7">DSM 45078</strain>
    </source>
</reference>
<organism evidence="6 7">
    <name type="scientific">Nocardia speluncae</name>
    <dbReference type="NCBI Taxonomy" id="419477"/>
    <lineage>
        <taxon>Bacteria</taxon>
        <taxon>Bacillati</taxon>
        <taxon>Actinomycetota</taxon>
        <taxon>Actinomycetes</taxon>
        <taxon>Mycobacteriales</taxon>
        <taxon>Nocardiaceae</taxon>
        <taxon>Nocardia</taxon>
    </lineage>
</organism>
<evidence type="ECO:0000313" key="7">
    <source>
        <dbReference type="Proteomes" id="UP000565715"/>
    </source>
</evidence>
<dbReference type="AlphaFoldDB" id="A0A846XKW2"/>
<dbReference type="Proteomes" id="UP000565715">
    <property type="component" value="Unassembled WGS sequence"/>
</dbReference>
<dbReference type="GO" id="GO:0003700">
    <property type="term" value="F:DNA-binding transcription factor activity"/>
    <property type="evidence" value="ECO:0007669"/>
    <property type="project" value="TreeGrafter"/>
</dbReference>
<evidence type="ECO:0000259" key="5">
    <source>
        <dbReference type="PROSITE" id="PS50977"/>
    </source>
</evidence>
<evidence type="ECO:0000256" key="4">
    <source>
        <dbReference type="PROSITE-ProRule" id="PRU00335"/>
    </source>
</evidence>
<dbReference type="PRINTS" id="PR00455">
    <property type="entry name" value="HTHTETR"/>
</dbReference>
<accession>A0A846XKW2</accession>
<dbReference type="InterPro" id="IPR009057">
    <property type="entry name" value="Homeodomain-like_sf"/>
</dbReference>
<dbReference type="SUPFAM" id="SSF48498">
    <property type="entry name" value="Tetracyclin repressor-like, C-terminal domain"/>
    <property type="match status" value="1"/>
</dbReference>
<dbReference type="InterPro" id="IPR001647">
    <property type="entry name" value="HTH_TetR"/>
</dbReference>
<dbReference type="SUPFAM" id="SSF46689">
    <property type="entry name" value="Homeodomain-like"/>
    <property type="match status" value="1"/>
</dbReference>
<evidence type="ECO:0000256" key="3">
    <source>
        <dbReference type="ARBA" id="ARBA00023163"/>
    </source>
</evidence>
<keyword evidence="1" id="KW-0805">Transcription regulation</keyword>
<dbReference type="InterPro" id="IPR036271">
    <property type="entry name" value="Tet_transcr_reg_TetR-rel_C_sf"/>
</dbReference>
<dbReference type="Gene3D" id="1.10.357.10">
    <property type="entry name" value="Tetracycline Repressor, domain 2"/>
    <property type="match status" value="1"/>
</dbReference>
<dbReference type="PROSITE" id="PS50977">
    <property type="entry name" value="HTH_TETR_2"/>
    <property type="match status" value="1"/>
</dbReference>
<evidence type="ECO:0000256" key="1">
    <source>
        <dbReference type="ARBA" id="ARBA00023015"/>
    </source>
</evidence>
<keyword evidence="7" id="KW-1185">Reference proteome</keyword>
<name>A0A846XKW2_9NOCA</name>
<protein>
    <submittedName>
        <fullName evidence="6">TetR/AcrR family transcriptional regulator</fullName>
    </submittedName>
</protein>
<feature type="DNA-binding region" description="H-T-H motif" evidence="4">
    <location>
        <begin position="28"/>
        <end position="47"/>
    </location>
</feature>
<dbReference type="InterPro" id="IPR050109">
    <property type="entry name" value="HTH-type_TetR-like_transc_reg"/>
</dbReference>
<keyword evidence="3" id="KW-0804">Transcription</keyword>
<dbReference type="PANTHER" id="PTHR30055:SF234">
    <property type="entry name" value="HTH-TYPE TRANSCRIPTIONAL REGULATOR BETI"/>
    <property type="match status" value="1"/>
</dbReference>
<dbReference type="GO" id="GO:0000976">
    <property type="term" value="F:transcription cis-regulatory region binding"/>
    <property type="evidence" value="ECO:0007669"/>
    <property type="project" value="TreeGrafter"/>
</dbReference>
<dbReference type="Pfam" id="PF00440">
    <property type="entry name" value="TetR_N"/>
    <property type="match status" value="1"/>
</dbReference>
<feature type="domain" description="HTH tetR-type" evidence="5">
    <location>
        <begin position="5"/>
        <end position="65"/>
    </location>
</feature>
<evidence type="ECO:0000256" key="2">
    <source>
        <dbReference type="ARBA" id="ARBA00023125"/>
    </source>
</evidence>
<dbReference type="EMBL" id="JAAXOO010000006">
    <property type="protein sequence ID" value="NKY35899.1"/>
    <property type="molecule type" value="Genomic_DNA"/>
</dbReference>
<dbReference type="PANTHER" id="PTHR30055">
    <property type="entry name" value="HTH-TYPE TRANSCRIPTIONAL REGULATOR RUTR"/>
    <property type="match status" value="1"/>
</dbReference>
<evidence type="ECO:0000313" key="6">
    <source>
        <dbReference type="EMBL" id="NKY35899.1"/>
    </source>
</evidence>